<keyword evidence="3" id="KW-1185">Reference proteome</keyword>
<feature type="domain" description="PORR" evidence="1">
    <location>
        <begin position="37"/>
        <end position="92"/>
    </location>
</feature>
<accession>A0ABD1MUW1</accession>
<protein>
    <recommendedName>
        <fullName evidence="1">PORR domain-containing protein</fullName>
    </recommendedName>
</protein>
<comment type="caution">
    <text evidence="2">The sequence shown here is derived from an EMBL/GenBank/DDBJ whole genome shotgun (WGS) entry which is preliminary data.</text>
</comment>
<evidence type="ECO:0000259" key="1">
    <source>
        <dbReference type="Pfam" id="PF11955"/>
    </source>
</evidence>
<dbReference type="AlphaFoldDB" id="A0ABD1MUW1"/>
<gene>
    <name evidence="2" type="ORF">Fmac_007555</name>
</gene>
<dbReference type="Pfam" id="PF11955">
    <property type="entry name" value="PORR"/>
    <property type="match status" value="1"/>
</dbReference>
<evidence type="ECO:0000313" key="2">
    <source>
        <dbReference type="EMBL" id="KAL2339615.1"/>
    </source>
</evidence>
<sequence>MNESKLINKTFYRQQVKFQKNRLADVTQTRLHATIDPLTNATILIISQNRSSTSFLTANAVADWQKLLGLTVLVLRFFRCYPTLFHKFLHPRWPSLLH</sequence>
<organism evidence="2 3">
    <name type="scientific">Flemingia macrophylla</name>
    <dbReference type="NCBI Taxonomy" id="520843"/>
    <lineage>
        <taxon>Eukaryota</taxon>
        <taxon>Viridiplantae</taxon>
        <taxon>Streptophyta</taxon>
        <taxon>Embryophyta</taxon>
        <taxon>Tracheophyta</taxon>
        <taxon>Spermatophyta</taxon>
        <taxon>Magnoliopsida</taxon>
        <taxon>eudicotyledons</taxon>
        <taxon>Gunneridae</taxon>
        <taxon>Pentapetalae</taxon>
        <taxon>rosids</taxon>
        <taxon>fabids</taxon>
        <taxon>Fabales</taxon>
        <taxon>Fabaceae</taxon>
        <taxon>Papilionoideae</taxon>
        <taxon>50 kb inversion clade</taxon>
        <taxon>NPAAA clade</taxon>
        <taxon>indigoferoid/millettioid clade</taxon>
        <taxon>Phaseoleae</taxon>
        <taxon>Flemingia</taxon>
    </lineage>
</organism>
<evidence type="ECO:0000313" key="3">
    <source>
        <dbReference type="Proteomes" id="UP001603857"/>
    </source>
</evidence>
<name>A0ABD1MUW1_9FABA</name>
<proteinExistence type="predicted"/>
<dbReference type="EMBL" id="JBGMDY010000003">
    <property type="protein sequence ID" value="KAL2339615.1"/>
    <property type="molecule type" value="Genomic_DNA"/>
</dbReference>
<dbReference type="InterPro" id="IPR021099">
    <property type="entry name" value="PORR_domain"/>
</dbReference>
<reference evidence="2 3" key="1">
    <citation type="submission" date="2024-08" db="EMBL/GenBank/DDBJ databases">
        <title>Insights into the chromosomal genome structure of Flemingia macrophylla.</title>
        <authorList>
            <person name="Ding Y."/>
            <person name="Zhao Y."/>
            <person name="Bi W."/>
            <person name="Wu M."/>
            <person name="Zhao G."/>
            <person name="Gong Y."/>
            <person name="Li W."/>
            <person name="Zhang P."/>
        </authorList>
    </citation>
    <scope>NUCLEOTIDE SEQUENCE [LARGE SCALE GENOMIC DNA]</scope>
    <source>
        <strain evidence="2">DYQJB</strain>
        <tissue evidence="2">Leaf</tissue>
    </source>
</reference>
<dbReference type="Proteomes" id="UP001603857">
    <property type="component" value="Unassembled WGS sequence"/>
</dbReference>